<gene>
    <name evidence="17" type="primary">efeB</name>
    <name evidence="17" type="ORF">ACFFRO_23310</name>
</gene>
<proteinExistence type="inferred from homology"/>
<dbReference type="InterPro" id="IPR048327">
    <property type="entry name" value="Dyp_perox_N"/>
</dbReference>
<comment type="catalytic activity">
    <reaction evidence="12">
        <text>heme b + 2 H(+) = protoporphyrin IX + Fe(2+)</text>
        <dbReference type="Rhea" id="RHEA:22584"/>
        <dbReference type="ChEBI" id="CHEBI:15378"/>
        <dbReference type="ChEBI" id="CHEBI:29033"/>
        <dbReference type="ChEBI" id="CHEBI:57306"/>
        <dbReference type="ChEBI" id="CHEBI:60344"/>
        <dbReference type="EC" id="4.98.1.1"/>
    </reaction>
    <physiologicalReaction direction="left-to-right" evidence="12">
        <dbReference type="Rhea" id="RHEA:22585"/>
    </physiologicalReaction>
</comment>
<dbReference type="PANTHER" id="PTHR30521">
    <property type="entry name" value="DEFERROCHELATASE/PEROXIDASE"/>
    <property type="match status" value="1"/>
</dbReference>
<feature type="domain" description="Dyp-type peroxidase N-terminal" evidence="15">
    <location>
        <begin position="73"/>
        <end position="217"/>
    </location>
</feature>
<comment type="cofactor">
    <cofactor evidence="13">
        <name>heme b</name>
        <dbReference type="ChEBI" id="CHEBI:60344"/>
    </cofactor>
    <text evidence="13">Binds 1 heme b (iron(II)-protoporphyrin IX) group non-covalently per subunit.</text>
</comment>
<dbReference type="InterPro" id="IPR006311">
    <property type="entry name" value="TAT_signal"/>
</dbReference>
<evidence type="ECO:0000256" key="3">
    <source>
        <dbReference type="ARBA" id="ARBA00022617"/>
    </source>
</evidence>
<evidence type="ECO:0000256" key="10">
    <source>
        <dbReference type="ARBA" id="ARBA00033771"/>
    </source>
</evidence>
<evidence type="ECO:0000256" key="4">
    <source>
        <dbReference type="ARBA" id="ARBA00022723"/>
    </source>
</evidence>
<dbReference type="Proteomes" id="UP001589703">
    <property type="component" value="Unassembled WGS sequence"/>
</dbReference>
<evidence type="ECO:0000256" key="11">
    <source>
        <dbReference type="ARBA" id="ARBA00033775"/>
    </source>
</evidence>
<evidence type="ECO:0000256" key="12">
    <source>
        <dbReference type="ARBA" id="ARBA00048856"/>
    </source>
</evidence>
<keyword evidence="4 13" id="KW-0479">Metal-binding</keyword>
<reference evidence="17 18" key="1">
    <citation type="submission" date="2024-09" db="EMBL/GenBank/DDBJ databases">
        <authorList>
            <person name="Sun Q."/>
            <person name="Mori K."/>
        </authorList>
    </citation>
    <scope>NUCLEOTIDE SEQUENCE [LARGE SCALE GENOMIC DNA]</scope>
    <source>
        <strain evidence="17 18">JCM 10918</strain>
    </source>
</reference>
<comment type="function">
    <text evidence="13">Involved in the recovery of exogenous heme iron. Extracts iron from heme while preserving the protoporphyrin ring intact.</text>
</comment>
<dbReference type="EMBL" id="JBHMAR010000038">
    <property type="protein sequence ID" value="MFB9738022.1"/>
    <property type="molecule type" value="Genomic_DNA"/>
</dbReference>
<keyword evidence="5" id="KW-0732">Signal</keyword>
<evidence type="ECO:0000256" key="13">
    <source>
        <dbReference type="RuleBase" id="RU365017"/>
    </source>
</evidence>
<dbReference type="PANTHER" id="PTHR30521:SF4">
    <property type="entry name" value="DEFERROCHELATASE"/>
    <property type="match status" value="1"/>
</dbReference>
<evidence type="ECO:0000256" key="6">
    <source>
        <dbReference type="ARBA" id="ARBA00023002"/>
    </source>
</evidence>
<sequence length="423" mass="44905">MTEQSARTAPSADATSDPAPQGLSRRALLGTAGATGLVLGAAGAAAGYAAAPSPATPLTSVGSGRAMFHGKHQPGITEGLQARGHLVAFDLAAGAGRKEAAALLRRWSQTAERLMAGEPAPHGDTDIARDAGPSSLTVTFGFGHSFFARTGLEKQRPAALDPLPEFSSDRLDKARSNGDLWVQIGADDALVAFHALRAIQKDAGSAARVRWQMNGFNRSPGATAHPMTARNLMGQIDGTRNPRPADADFDRRIFVPEDGEPAWMANGSYAVVRRIRMLLDDWEKLKPAEQEKVIGRRKSDGAPLSGGTETTEMDLEKTDPQGNLVVPINAHARITRPDQNGGAAMLRRPFSYHDGIDADGTPDAGLLFICWQADPLRGFVPVQRKLDRGDALSEYIRHEASGLFAVPGGAAKGEYVGQRLLEG</sequence>
<evidence type="ECO:0000313" key="17">
    <source>
        <dbReference type="EMBL" id="MFB9738022.1"/>
    </source>
</evidence>
<dbReference type="PROSITE" id="PS51404">
    <property type="entry name" value="DYP_PEROXIDASE"/>
    <property type="match status" value="1"/>
</dbReference>
<dbReference type="SUPFAM" id="SSF54909">
    <property type="entry name" value="Dimeric alpha+beta barrel"/>
    <property type="match status" value="1"/>
</dbReference>
<dbReference type="NCBIfam" id="TIGR01413">
    <property type="entry name" value="Dyp_perox_fam"/>
    <property type="match status" value="1"/>
</dbReference>
<evidence type="ECO:0000256" key="9">
    <source>
        <dbReference type="ARBA" id="ARBA00025737"/>
    </source>
</evidence>
<evidence type="ECO:0000256" key="1">
    <source>
        <dbReference type="ARBA" id="ARBA00004196"/>
    </source>
</evidence>
<name>A0ABV5VJM5_9ACTN</name>
<dbReference type="RefSeq" id="WP_247467948.1">
    <property type="nucleotide sequence ID" value="NZ_JBHMAR010000038.1"/>
</dbReference>
<dbReference type="NCBIfam" id="TIGR01412">
    <property type="entry name" value="tat_substr_1"/>
    <property type="match status" value="1"/>
</dbReference>
<comment type="subcellular location">
    <subcellularLocation>
        <location evidence="1">Cell envelope</location>
    </subcellularLocation>
</comment>
<dbReference type="InterPro" id="IPR006314">
    <property type="entry name" value="Dyp_peroxidase"/>
</dbReference>
<feature type="compositionally biased region" description="Low complexity" evidence="14">
    <location>
        <begin position="8"/>
        <end position="20"/>
    </location>
</feature>
<feature type="domain" description="Dyp-type peroxidase C-terminal" evidence="16">
    <location>
        <begin position="228"/>
        <end position="410"/>
    </location>
</feature>
<protein>
    <recommendedName>
        <fullName evidence="10 13">Deferrochelatase</fullName>
        <ecNumber evidence="13">1.11.1.-</ecNumber>
    </recommendedName>
    <alternativeName>
        <fullName evidence="11 13">Peroxidase EfeB</fullName>
    </alternativeName>
</protein>
<evidence type="ECO:0000259" key="16">
    <source>
        <dbReference type="Pfam" id="PF20628"/>
    </source>
</evidence>
<dbReference type="Pfam" id="PF20628">
    <property type="entry name" value="Dyp_perox_C"/>
    <property type="match status" value="1"/>
</dbReference>
<dbReference type="InterPro" id="IPR048328">
    <property type="entry name" value="Dyp_perox_C"/>
</dbReference>
<evidence type="ECO:0000256" key="8">
    <source>
        <dbReference type="ARBA" id="ARBA00023239"/>
    </source>
</evidence>
<dbReference type="EC" id="1.11.1.-" evidence="13"/>
<keyword evidence="6 13" id="KW-0560">Oxidoreductase</keyword>
<feature type="region of interest" description="Disordered" evidence="14">
    <location>
        <begin position="1"/>
        <end position="23"/>
    </location>
</feature>
<evidence type="ECO:0000256" key="7">
    <source>
        <dbReference type="ARBA" id="ARBA00023004"/>
    </source>
</evidence>
<evidence type="ECO:0000313" key="18">
    <source>
        <dbReference type="Proteomes" id="UP001589703"/>
    </source>
</evidence>
<dbReference type="InterPro" id="IPR011008">
    <property type="entry name" value="Dimeric_a/b-barrel"/>
</dbReference>
<keyword evidence="3 13" id="KW-0349">Heme</keyword>
<evidence type="ECO:0000256" key="2">
    <source>
        <dbReference type="ARBA" id="ARBA00022559"/>
    </source>
</evidence>
<evidence type="ECO:0000256" key="14">
    <source>
        <dbReference type="SAM" id="MobiDB-lite"/>
    </source>
</evidence>
<organism evidence="17 18">
    <name type="scientific">Streptomyces thermocoprophilus</name>
    <dbReference type="NCBI Taxonomy" id="78356"/>
    <lineage>
        <taxon>Bacteria</taxon>
        <taxon>Bacillati</taxon>
        <taxon>Actinomycetota</taxon>
        <taxon>Actinomycetes</taxon>
        <taxon>Kitasatosporales</taxon>
        <taxon>Streptomycetaceae</taxon>
        <taxon>Streptomyces</taxon>
    </lineage>
</organism>
<keyword evidence="2 13" id="KW-0575">Peroxidase</keyword>
<evidence type="ECO:0000256" key="5">
    <source>
        <dbReference type="ARBA" id="ARBA00022729"/>
    </source>
</evidence>
<dbReference type="PROSITE" id="PS51318">
    <property type="entry name" value="TAT"/>
    <property type="match status" value="1"/>
</dbReference>
<accession>A0ABV5VJM5</accession>
<keyword evidence="7 13" id="KW-0408">Iron</keyword>
<dbReference type="InterPro" id="IPR006313">
    <property type="entry name" value="EfeB/EfeN"/>
</dbReference>
<keyword evidence="8" id="KW-0456">Lyase</keyword>
<comment type="similarity">
    <text evidence="9 13">Belongs to the DyP-type peroxidase family.</text>
</comment>
<feature type="region of interest" description="Disordered" evidence="14">
    <location>
        <begin position="295"/>
        <end position="315"/>
    </location>
</feature>
<dbReference type="Pfam" id="PF04261">
    <property type="entry name" value="Dyp_perox_N"/>
    <property type="match status" value="1"/>
</dbReference>
<keyword evidence="18" id="KW-1185">Reference proteome</keyword>
<comment type="caution">
    <text evidence="17">The sequence shown here is derived from an EMBL/GenBank/DDBJ whole genome shotgun (WGS) entry which is preliminary data.</text>
</comment>
<evidence type="ECO:0000259" key="15">
    <source>
        <dbReference type="Pfam" id="PF04261"/>
    </source>
</evidence>